<feature type="binding site" evidence="4">
    <location>
        <begin position="4"/>
        <end position="8"/>
    </location>
    <ligand>
        <name>ATP</name>
        <dbReference type="ChEBI" id="CHEBI:30616"/>
    </ligand>
</feature>
<keyword evidence="7" id="KW-1185">Reference proteome</keyword>
<dbReference type="PIRSF" id="PIRSF006806">
    <property type="entry name" value="FTHF_cligase"/>
    <property type="match status" value="1"/>
</dbReference>
<keyword evidence="2 4" id="KW-0547">Nucleotide-binding</keyword>
<protein>
    <recommendedName>
        <fullName evidence="5">5-formyltetrahydrofolate cyclo-ligase</fullName>
        <ecNumber evidence="5">6.3.3.2</ecNumber>
    </recommendedName>
</protein>
<keyword evidence="6" id="KW-0436">Ligase</keyword>
<dbReference type="InterPro" id="IPR037171">
    <property type="entry name" value="NagB/RpiA_transferase-like"/>
</dbReference>
<evidence type="ECO:0000256" key="1">
    <source>
        <dbReference type="ARBA" id="ARBA00010638"/>
    </source>
</evidence>
<reference evidence="7" key="1">
    <citation type="submission" date="2016-10" db="EMBL/GenBank/DDBJ databases">
        <authorList>
            <person name="Varghese N."/>
            <person name="Submissions S."/>
        </authorList>
    </citation>
    <scope>NUCLEOTIDE SEQUENCE [LARGE SCALE GENOMIC DNA]</scope>
    <source>
        <strain evidence="7">DSM 21620</strain>
    </source>
</reference>
<name>A0A1G6VKK4_9BACI</name>
<evidence type="ECO:0000256" key="3">
    <source>
        <dbReference type="ARBA" id="ARBA00022840"/>
    </source>
</evidence>
<dbReference type="GO" id="GO:0035999">
    <property type="term" value="P:tetrahydrofolate interconversion"/>
    <property type="evidence" value="ECO:0007669"/>
    <property type="project" value="TreeGrafter"/>
</dbReference>
<dbReference type="PANTHER" id="PTHR23407:SF1">
    <property type="entry name" value="5-FORMYLTETRAHYDROFOLATE CYCLO-LIGASE"/>
    <property type="match status" value="1"/>
</dbReference>
<dbReference type="InterPro" id="IPR024185">
    <property type="entry name" value="FTHF_cligase-like_sf"/>
</dbReference>
<dbReference type="RefSeq" id="WP_093728464.1">
    <property type="nucleotide sequence ID" value="NZ_FMZB01000013.1"/>
</dbReference>
<dbReference type="Pfam" id="PF01812">
    <property type="entry name" value="5-FTHF_cyc-lig"/>
    <property type="match status" value="1"/>
</dbReference>
<comment type="catalytic activity">
    <reaction evidence="5">
        <text>(6S)-5-formyl-5,6,7,8-tetrahydrofolate + ATP = (6R)-5,10-methenyltetrahydrofolate + ADP + phosphate</text>
        <dbReference type="Rhea" id="RHEA:10488"/>
        <dbReference type="ChEBI" id="CHEBI:30616"/>
        <dbReference type="ChEBI" id="CHEBI:43474"/>
        <dbReference type="ChEBI" id="CHEBI:57455"/>
        <dbReference type="ChEBI" id="CHEBI:57457"/>
        <dbReference type="ChEBI" id="CHEBI:456216"/>
        <dbReference type="EC" id="6.3.3.2"/>
    </reaction>
</comment>
<keyword evidence="3 4" id="KW-0067">ATP-binding</keyword>
<proteinExistence type="inferred from homology"/>
<dbReference type="Gene3D" id="3.40.50.10420">
    <property type="entry name" value="NagB/RpiA/CoA transferase-like"/>
    <property type="match status" value="1"/>
</dbReference>
<gene>
    <name evidence="6" type="ORF">SAMN05421663_1131</name>
</gene>
<evidence type="ECO:0000256" key="5">
    <source>
        <dbReference type="RuleBase" id="RU361279"/>
    </source>
</evidence>
<dbReference type="SUPFAM" id="SSF100950">
    <property type="entry name" value="NagB/RpiA/CoA transferase-like"/>
    <property type="match status" value="1"/>
</dbReference>
<dbReference type="AlphaFoldDB" id="A0A1G6VKK4"/>
<evidence type="ECO:0000313" key="6">
    <source>
        <dbReference type="EMBL" id="SDD53386.1"/>
    </source>
</evidence>
<dbReference type="PANTHER" id="PTHR23407">
    <property type="entry name" value="ATPASE INHIBITOR/5-FORMYLTETRAHYDROFOLATE CYCLO-LIGASE"/>
    <property type="match status" value="1"/>
</dbReference>
<keyword evidence="5" id="KW-0479">Metal-binding</keyword>
<dbReference type="EMBL" id="FMZB01000013">
    <property type="protein sequence ID" value="SDD53386.1"/>
    <property type="molecule type" value="Genomic_DNA"/>
</dbReference>
<feature type="binding site" evidence="4">
    <location>
        <position position="50"/>
    </location>
    <ligand>
        <name>substrate</name>
    </ligand>
</feature>
<dbReference type="STRING" id="361279.SAMN05421663_1131"/>
<evidence type="ECO:0000256" key="2">
    <source>
        <dbReference type="ARBA" id="ARBA00022741"/>
    </source>
</evidence>
<comment type="cofactor">
    <cofactor evidence="5">
        <name>Mg(2+)</name>
        <dbReference type="ChEBI" id="CHEBI:18420"/>
    </cofactor>
</comment>
<feature type="binding site" evidence="4">
    <location>
        <position position="55"/>
    </location>
    <ligand>
        <name>substrate</name>
    </ligand>
</feature>
<dbReference type="EC" id="6.3.3.2" evidence="5"/>
<dbReference type="GO" id="GO:0009396">
    <property type="term" value="P:folic acid-containing compound biosynthetic process"/>
    <property type="evidence" value="ECO:0007669"/>
    <property type="project" value="TreeGrafter"/>
</dbReference>
<dbReference type="Proteomes" id="UP000198666">
    <property type="component" value="Unassembled WGS sequence"/>
</dbReference>
<evidence type="ECO:0000313" key="7">
    <source>
        <dbReference type="Proteomes" id="UP000198666"/>
    </source>
</evidence>
<organism evidence="6 7">
    <name type="scientific">Terribacillus halophilus</name>
    <dbReference type="NCBI Taxonomy" id="361279"/>
    <lineage>
        <taxon>Bacteria</taxon>
        <taxon>Bacillati</taxon>
        <taxon>Bacillota</taxon>
        <taxon>Bacilli</taxon>
        <taxon>Bacillales</taxon>
        <taxon>Bacillaceae</taxon>
        <taxon>Terribacillus</taxon>
    </lineage>
</organism>
<dbReference type="GO" id="GO:0046872">
    <property type="term" value="F:metal ion binding"/>
    <property type="evidence" value="ECO:0007669"/>
    <property type="project" value="UniProtKB-KW"/>
</dbReference>
<sequence>MVNKERLRQEALRLLKEMPQTDKLQVERKLAEFLFASTVWKDASSIGLTMALSHEWDTTRLIQQAWLGEKKVCVPLTTENRGMQFFYIESYDQLTDGAFRIKEPIPELCTPASKDSIDLLIVPGLFFTETGYRLGYGGGYYDRYLTDFKNTTLALASKQQIKRSLPIAPFDLPVDHLLTDDGFLF</sequence>
<comment type="similarity">
    <text evidence="1 5">Belongs to the 5-formyltetrahydrofolate cyclo-ligase family.</text>
</comment>
<keyword evidence="5" id="KW-0460">Magnesium</keyword>
<dbReference type="InterPro" id="IPR002698">
    <property type="entry name" value="FTHF_cligase"/>
</dbReference>
<dbReference type="NCBIfam" id="TIGR02727">
    <property type="entry name" value="MTHFS_bact"/>
    <property type="match status" value="1"/>
</dbReference>
<dbReference type="GO" id="GO:0005524">
    <property type="term" value="F:ATP binding"/>
    <property type="evidence" value="ECO:0007669"/>
    <property type="project" value="UniProtKB-KW"/>
</dbReference>
<feature type="binding site" evidence="4">
    <location>
        <begin position="133"/>
        <end position="141"/>
    </location>
    <ligand>
        <name>ATP</name>
        <dbReference type="ChEBI" id="CHEBI:30616"/>
    </ligand>
</feature>
<dbReference type="GO" id="GO:0030272">
    <property type="term" value="F:5-formyltetrahydrofolate cyclo-ligase activity"/>
    <property type="evidence" value="ECO:0007669"/>
    <property type="project" value="UniProtKB-EC"/>
</dbReference>
<accession>A0A1G6VKK4</accession>
<evidence type="ECO:0000256" key="4">
    <source>
        <dbReference type="PIRSR" id="PIRSR006806-1"/>
    </source>
</evidence>
<dbReference type="OrthoDB" id="9801938at2"/>